<dbReference type="Pfam" id="PF00069">
    <property type="entry name" value="Pkinase"/>
    <property type="match status" value="1"/>
</dbReference>
<dbReference type="SUPFAM" id="SSF56112">
    <property type="entry name" value="Protein kinase-like (PK-like)"/>
    <property type="match status" value="1"/>
</dbReference>
<dbReference type="PROSITE" id="PS00108">
    <property type="entry name" value="PROTEIN_KINASE_ST"/>
    <property type="match status" value="1"/>
</dbReference>
<evidence type="ECO:0000256" key="2">
    <source>
        <dbReference type="ARBA" id="ARBA00022527"/>
    </source>
</evidence>
<feature type="domain" description="Protein kinase" evidence="6">
    <location>
        <begin position="1"/>
        <end position="193"/>
    </location>
</feature>
<reference evidence="7" key="1">
    <citation type="submission" date="2022-12" db="EMBL/GenBank/DDBJ databases">
        <title>Draft genome assemblies for two species of Escallonia (Escalloniales).</title>
        <authorList>
            <person name="Chanderbali A."/>
            <person name="Dervinis C."/>
            <person name="Anghel I."/>
            <person name="Soltis D."/>
            <person name="Soltis P."/>
            <person name="Zapata F."/>
        </authorList>
    </citation>
    <scope>NUCLEOTIDE SEQUENCE</scope>
    <source>
        <strain evidence="7">UCBG64.0493</strain>
        <tissue evidence="7">Leaf</tissue>
    </source>
</reference>
<keyword evidence="3" id="KW-0808">Transferase</keyword>
<dbReference type="InterPro" id="IPR008271">
    <property type="entry name" value="Ser/Thr_kinase_AS"/>
</dbReference>
<dbReference type="GO" id="GO:0005524">
    <property type="term" value="F:ATP binding"/>
    <property type="evidence" value="ECO:0007669"/>
    <property type="project" value="InterPro"/>
</dbReference>
<dbReference type="PROSITE" id="PS50011">
    <property type="entry name" value="PROTEIN_KINASE_DOM"/>
    <property type="match status" value="1"/>
</dbReference>
<dbReference type="AlphaFoldDB" id="A0AA88WUR7"/>
<name>A0AA88WUR7_9ASTE</name>
<evidence type="ECO:0000256" key="4">
    <source>
        <dbReference type="ARBA" id="ARBA00047899"/>
    </source>
</evidence>
<dbReference type="InterPro" id="IPR000719">
    <property type="entry name" value="Prot_kinase_dom"/>
</dbReference>
<accession>A0AA88WUR7</accession>
<organism evidence="7 8">
    <name type="scientific">Escallonia herrerae</name>
    <dbReference type="NCBI Taxonomy" id="1293975"/>
    <lineage>
        <taxon>Eukaryota</taxon>
        <taxon>Viridiplantae</taxon>
        <taxon>Streptophyta</taxon>
        <taxon>Embryophyta</taxon>
        <taxon>Tracheophyta</taxon>
        <taxon>Spermatophyta</taxon>
        <taxon>Magnoliopsida</taxon>
        <taxon>eudicotyledons</taxon>
        <taxon>Gunneridae</taxon>
        <taxon>Pentapetalae</taxon>
        <taxon>asterids</taxon>
        <taxon>campanulids</taxon>
        <taxon>Escalloniales</taxon>
        <taxon>Escalloniaceae</taxon>
        <taxon>Escallonia</taxon>
    </lineage>
</organism>
<evidence type="ECO:0000313" key="8">
    <source>
        <dbReference type="Proteomes" id="UP001188597"/>
    </source>
</evidence>
<dbReference type="EC" id="2.7.11.1" evidence="1"/>
<sequence length="258" mass="29217">MTIRVKDHKGVDMKAIKNWAWQTLQGLNYLHMHDPSIVHRDLKCDNVFVNGNHGEVKIGDLGFVNMLQKGTIKTVLGILLECVYWSWLLANTRIANARILGSLDADTTRSVACEMVEQDELFFEDVAAVTELMDRWLLELEPSWKPSDLSRVRTSNGDSAGLQNNQHPLRCSDVSFPERPELKMAVLLQQPFAEKAQADNINLDMVVVSQKLRDTAVRIKLSAVFSGTADDPAAMLWSRIWRRSKIGRLEDIEDRSSD</sequence>
<comment type="catalytic activity">
    <reaction evidence="5">
        <text>L-seryl-[protein] + ATP = O-phospho-L-seryl-[protein] + ADP + H(+)</text>
        <dbReference type="Rhea" id="RHEA:17989"/>
        <dbReference type="Rhea" id="RHEA-COMP:9863"/>
        <dbReference type="Rhea" id="RHEA-COMP:11604"/>
        <dbReference type="ChEBI" id="CHEBI:15378"/>
        <dbReference type="ChEBI" id="CHEBI:29999"/>
        <dbReference type="ChEBI" id="CHEBI:30616"/>
        <dbReference type="ChEBI" id="CHEBI:83421"/>
        <dbReference type="ChEBI" id="CHEBI:456216"/>
        <dbReference type="EC" id="2.7.11.1"/>
    </reaction>
</comment>
<proteinExistence type="predicted"/>
<keyword evidence="3" id="KW-0418">Kinase</keyword>
<evidence type="ECO:0000313" key="7">
    <source>
        <dbReference type="EMBL" id="KAK3033997.1"/>
    </source>
</evidence>
<dbReference type="InterPro" id="IPR011009">
    <property type="entry name" value="Kinase-like_dom_sf"/>
</dbReference>
<evidence type="ECO:0000256" key="1">
    <source>
        <dbReference type="ARBA" id="ARBA00012513"/>
    </source>
</evidence>
<dbReference type="Proteomes" id="UP001188597">
    <property type="component" value="Unassembled WGS sequence"/>
</dbReference>
<keyword evidence="2" id="KW-0723">Serine/threonine-protein kinase</keyword>
<protein>
    <recommendedName>
        <fullName evidence="1">non-specific serine/threonine protein kinase</fullName>
        <ecNumber evidence="1">2.7.11.1</ecNumber>
    </recommendedName>
</protein>
<dbReference type="Gene3D" id="1.10.510.10">
    <property type="entry name" value="Transferase(Phosphotransferase) domain 1"/>
    <property type="match status" value="1"/>
</dbReference>
<comment type="catalytic activity">
    <reaction evidence="4">
        <text>L-threonyl-[protein] + ATP = O-phospho-L-threonyl-[protein] + ADP + H(+)</text>
        <dbReference type="Rhea" id="RHEA:46608"/>
        <dbReference type="Rhea" id="RHEA-COMP:11060"/>
        <dbReference type="Rhea" id="RHEA-COMP:11605"/>
        <dbReference type="ChEBI" id="CHEBI:15378"/>
        <dbReference type="ChEBI" id="CHEBI:30013"/>
        <dbReference type="ChEBI" id="CHEBI:30616"/>
        <dbReference type="ChEBI" id="CHEBI:61977"/>
        <dbReference type="ChEBI" id="CHEBI:456216"/>
        <dbReference type="EC" id="2.7.11.1"/>
    </reaction>
</comment>
<evidence type="ECO:0000256" key="5">
    <source>
        <dbReference type="ARBA" id="ARBA00048679"/>
    </source>
</evidence>
<comment type="caution">
    <text evidence="7">The sequence shown here is derived from an EMBL/GenBank/DDBJ whole genome shotgun (WGS) entry which is preliminary data.</text>
</comment>
<evidence type="ECO:0000259" key="6">
    <source>
        <dbReference type="PROSITE" id="PS50011"/>
    </source>
</evidence>
<keyword evidence="8" id="KW-1185">Reference proteome</keyword>
<dbReference type="GO" id="GO:0004674">
    <property type="term" value="F:protein serine/threonine kinase activity"/>
    <property type="evidence" value="ECO:0007669"/>
    <property type="project" value="UniProtKB-KW"/>
</dbReference>
<dbReference type="InterPro" id="IPR050588">
    <property type="entry name" value="WNK_Ser-Thr_kinase"/>
</dbReference>
<dbReference type="PANTHER" id="PTHR13902">
    <property type="entry name" value="SERINE/THREONINE-PROTEIN KINASE WNK WITH NO LYSINE -RELATED"/>
    <property type="match status" value="1"/>
</dbReference>
<dbReference type="EMBL" id="JAVXUP010000215">
    <property type="protein sequence ID" value="KAK3033997.1"/>
    <property type="molecule type" value="Genomic_DNA"/>
</dbReference>
<evidence type="ECO:0000256" key="3">
    <source>
        <dbReference type="ARBA" id="ARBA00022777"/>
    </source>
</evidence>
<gene>
    <name evidence="7" type="ORF">RJ639_033282</name>
</gene>